<dbReference type="Pfam" id="PF00072">
    <property type="entry name" value="Response_reg"/>
    <property type="match status" value="1"/>
</dbReference>
<evidence type="ECO:0000256" key="1">
    <source>
        <dbReference type="ARBA" id="ARBA00022553"/>
    </source>
</evidence>
<evidence type="ECO:0000313" key="5">
    <source>
        <dbReference type="Proteomes" id="UP000030341"/>
    </source>
</evidence>
<dbReference type="STRING" id="1348114.OM33_17755"/>
<dbReference type="InterPro" id="IPR050595">
    <property type="entry name" value="Bact_response_regulator"/>
</dbReference>
<dbReference type="CDD" id="cd00156">
    <property type="entry name" value="REC"/>
    <property type="match status" value="1"/>
</dbReference>
<dbReference type="OrthoDB" id="9808843at2"/>
<dbReference type="PANTHER" id="PTHR44591:SF3">
    <property type="entry name" value="RESPONSE REGULATORY DOMAIN-CONTAINING PROTEIN"/>
    <property type="match status" value="1"/>
</dbReference>
<dbReference type="HOGENOM" id="CLU_2106943_0_0_6"/>
<proteinExistence type="predicted"/>
<dbReference type="Gene3D" id="3.40.50.2300">
    <property type="match status" value="1"/>
</dbReference>
<name>A0A0A7ELS4_9GAMM</name>
<dbReference type="InterPro" id="IPR011006">
    <property type="entry name" value="CheY-like_superfamily"/>
</dbReference>
<keyword evidence="1 2" id="KW-0597">Phosphoprotein</keyword>
<gene>
    <name evidence="4" type="ORF">OM33_17755</name>
</gene>
<protein>
    <recommendedName>
        <fullName evidence="3">Response regulatory domain-containing protein</fullName>
    </recommendedName>
</protein>
<dbReference type="Proteomes" id="UP000030341">
    <property type="component" value="Chromosome 2"/>
</dbReference>
<dbReference type="eggNOG" id="COG2204">
    <property type="taxonomic scope" value="Bacteria"/>
</dbReference>
<dbReference type="SMART" id="SM00448">
    <property type="entry name" value="REC"/>
    <property type="match status" value="1"/>
</dbReference>
<dbReference type="RefSeq" id="WP_040135570.1">
    <property type="nucleotide sequence ID" value="NZ_CP009889.1"/>
</dbReference>
<evidence type="ECO:0000256" key="2">
    <source>
        <dbReference type="PROSITE-ProRule" id="PRU00169"/>
    </source>
</evidence>
<dbReference type="GO" id="GO:0000160">
    <property type="term" value="P:phosphorelay signal transduction system"/>
    <property type="evidence" value="ECO:0007669"/>
    <property type="project" value="InterPro"/>
</dbReference>
<feature type="domain" description="Response regulatory" evidence="3">
    <location>
        <begin position="3"/>
        <end position="109"/>
    </location>
</feature>
<dbReference type="PROSITE" id="PS50110">
    <property type="entry name" value="RESPONSE_REGULATORY"/>
    <property type="match status" value="1"/>
</dbReference>
<keyword evidence="5" id="KW-1185">Reference proteome</keyword>
<dbReference type="InterPro" id="IPR001789">
    <property type="entry name" value="Sig_transdc_resp-reg_receiver"/>
</dbReference>
<evidence type="ECO:0000259" key="3">
    <source>
        <dbReference type="PROSITE" id="PS50110"/>
    </source>
</evidence>
<dbReference type="SUPFAM" id="SSF52172">
    <property type="entry name" value="CheY-like"/>
    <property type="match status" value="1"/>
</dbReference>
<evidence type="ECO:0000313" key="4">
    <source>
        <dbReference type="EMBL" id="AIY66932.1"/>
    </source>
</evidence>
<dbReference type="AlphaFoldDB" id="A0A0A7ELS4"/>
<dbReference type="KEGG" id="pseo:OM33_17755"/>
<feature type="modified residue" description="4-aspartylphosphate" evidence="2">
    <location>
        <position position="52"/>
    </location>
</feature>
<reference evidence="4 5" key="1">
    <citation type="submission" date="2014-11" db="EMBL/GenBank/DDBJ databases">
        <title>Complete Genome Sequence of Pseudoalteromonas sp. Strain OCN003 Isolated from Kaneohe Bay, Oahu, Hawaii.</title>
        <authorList>
            <person name="Beurmann S."/>
            <person name="Videau P."/>
            <person name="Ushijima B."/>
            <person name="Smith A.M."/>
            <person name="Aeby G.S."/>
            <person name="Callahan S.M."/>
            <person name="Belcaid M."/>
        </authorList>
    </citation>
    <scope>NUCLEOTIDE SEQUENCE [LARGE SCALE GENOMIC DNA]</scope>
    <source>
        <strain evidence="4 5">OCN003</strain>
    </source>
</reference>
<dbReference type="EMBL" id="CP009889">
    <property type="protein sequence ID" value="AIY66932.1"/>
    <property type="molecule type" value="Genomic_DNA"/>
</dbReference>
<dbReference type="PANTHER" id="PTHR44591">
    <property type="entry name" value="STRESS RESPONSE REGULATOR PROTEIN 1"/>
    <property type="match status" value="1"/>
</dbReference>
<organism evidence="4 5">
    <name type="scientific">Pseudoalteromonas piratica</name>
    <dbReference type="NCBI Taxonomy" id="1348114"/>
    <lineage>
        <taxon>Bacteria</taxon>
        <taxon>Pseudomonadati</taxon>
        <taxon>Pseudomonadota</taxon>
        <taxon>Gammaproteobacteria</taxon>
        <taxon>Alteromonadales</taxon>
        <taxon>Pseudoalteromonadaceae</taxon>
        <taxon>Pseudoalteromonas</taxon>
    </lineage>
</organism>
<sequence length="115" mass="13388">MTSIVYVDDEQYLTDIFTHFFSGQNYQVNVFTDEFKAIEFCKNTPPDILFLDYRLAQLRGDDVARHVPEHIHKVLVSGDVHIKTKYPFDAFVEKPFKLNDLLQTIEALTHNSVSH</sequence>
<accession>A0A0A7ELS4</accession>